<comment type="caution">
    <text evidence="1">The sequence shown here is derived from an EMBL/GenBank/DDBJ whole genome shotgun (WGS) entry which is preliminary data.</text>
</comment>
<gene>
    <name evidence="1" type="ORF">K1T71_006541</name>
</gene>
<keyword evidence="2" id="KW-1185">Reference proteome</keyword>
<dbReference type="Proteomes" id="UP000824533">
    <property type="component" value="Linkage Group LG11"/>
</dbReference>
<reference evidence="1 2" key="1">
    <citation type="journal article" date="2021" name="Front. Genet.">
        <title>Chromosome-Level Genome Assembly Reveals Significant Gene Expansion in the Toll and IMD Signaling Pathways of Dendrolimus kikuchii.</title>
        <authorList>
            <person name="Zhou J."/>
            <person name="Wu P."/>
            <person name="Xiong Z."/>
            <person name="Liu N."/>
            <person name="Zhao N."/>
            <person name="Ji M."/>
            <person name="Qiu Y."/>
            <person name="Yang B."/>
        </authorList>
    </citation>
    <scope>NUCLEOTIDE SEQUENCE [LARGE SCALE GENOMIC DNA]</scope>
    <source>
        <strain evidence="1">Ann1</strain>
    </source>
</reference>
<name>A0ACC1D158_9NEOP</name>
<evidence type="ECO:0000313" key="2">
    <source>
        <dbReference type="Proteomes" id="UP000824533"/>
    </source>
</evidence>
<protein>
    <submittedName>
        <fullName evidence="1">Uncharacterized protein</fullName>
    </submittedName>
</protein>
<organism evidence="1 2">
    <name type="scientific">Dendrolimus kikuchii</name>
    <dbReference type="NCBI Taxonomy" id="765133"/>
    <lineage>
        <taxon>Eukaryota</taxon>
        <taxon>Metazoa</taxon>
        <taxon>Ecdysozoa</taxon>
        <taxon>Arthropoda</taxon>
        <taxon>Hexapoda</taxon>
        <taxon>Insecta</taxon>
        <taxon>Pterygota</taxon>
        <taxon>Neoptera</taxon>
        <taxon>Endopterygota</taxon>
        <taxon>Lepidoptera</taxon>
        <taxon>Glossata</taxon>
        <taxon>Ditrysia</taxon>
        <taxon>Bombycoidea</taxon>
        <taxon>Lasiocampidae</taxon>
        <taxon>Dendrolimus</taxon>
    </lineage>
</organism>
<proteinExistence type="predicted"/>
<accession>A0ACC1D158</accession>
<evidence type="ECO:0000313" key="1">
    <source>
        <dbReference type="EMBL" id="KAJ0177668.1"/>
    </source>
</evidence>
<sequence length="101" mass="11283">MYKQYTFCKHSVRNGIARWICSTHSYKCCKAVVKTIGKHIIEVPTTESEPVNLASCSSKGPFVPHASPPNFAATVPSETVSVTIQKKHLCSPSRYCYYWGI</sequence>
<dbReference type="EMBL" id="CM034397">
    <property type="protein sequence ID" value="KAJ0177668.1"/>
    <property type="molecule type" value="Genomic_DNA"/>
</dbReference>